<dbReference type="EMBL" id="JAVHUL010000038">
    <property type="protein sequence ID" value="MDQ7918309.1"/>
    <property type="molecule type" value="Genomic_DNA"/>
</dbReference>
<dbReference type="Proteomes" id="UP001230915">
    <property type="component" value="Unassembled WGS sequence"/>
</dbReference>
<dbReference type="RefSeq" id="WP_308865303.1">
    <property type="nucleotide sequence ID" value="NZ_JAVHUL010000038.1"/>
</dbReference>
<protein>
    <submittedName>
        <fullName evidence="1">Glyoxalase</fullName>
    </submittedName>
</protein>
<keyword evidence="2" id="KW-1185">Reference proteome</keyword>
<reference evidence="1 2" key="1">
    <citation type="submission" date="2023-08" db="EMBL/GenBank/DDBJ databases">
        <title>Mesonia sp. MT50, isolated from deep-sea sediment of the Mariana Trench.</title>
        <authorList>
            <person name="Fu H."/>
        </authorList>
    </citation>
    <scope>NUCLEOTIDE SEQUENCE [LARGE SCALE GENOMIC DNA]</scope>
    <source>
        <strain evidence="1 2">MT50</strain>
    </source>
</reference>
<gene>
    <name evidence="1" type="ORF">RBU60_12060</name>
</gene>
<comment type="caution">
    <text evidence="1">The sequence shown here is derived from an EMBL/GenBank/DDBJ whole genome shotgun (WGS) entry which is preliminary data.</text>
</comment>
<name>A0ABU1A5N3_9FLAO</name>
<accession>A0ABU1A5N3</accession>
<organism evidence="1 2">
    <name type="scientific">Mesonia profundi</name>
    <dbReference type="NCBI Taxonomy" id="3070998"/>
    <lineage>
        <taxon>Bacteria</taxon>
        <taxon>Pseudomonadati</taxon>
        <taxon>Bacteroidota</taxon>
        <taxon>Flavobacteriia</taxon>
        <taxon>Flavobacteriales</taxon>
        <taxon>Flavobacteriaceae</taxon>
        <taxon>Mesonia</taxon>
    </lineage>
</organism>
<sequence>MIQRNKGLLETRPVIEGIQLQENMSFDEKFQNITLRPVIKLQHHLLLAVFKNYIQKHKNVFSQLSLEKRMAYIENAIQKDTKFRNSVKGMIIGQFTTEEYELYIQNSSTLNKRMMNLVKKRLMDSIQLFEPSPSPI</sequence>
<evidence type="ECO:0000313" key="1">
    <source>
        <dbReference type="EMBL" id="MDQ7918309.1"/>
    </source>
</evidence>
<evidence type="ECO:0000313" key="2">
    <source>
        <dbReference type="Proteomes" id="UP001230915"/>
    </source>
</evidence>
<proteinExistence type="predicted"/>